<evidence type="ECO:0000313" key="3">
    <source>
        <dbReference type="Proteomes" id="UP000276215"/>
    </source>
</evidence>
<evidence type="ECO:0000256" key="1">
    <source>
        <dbReference type="SAM" id="MobiDB-lite"/>
    </source>
</evidence>
<reference evidence="2 3" key="1">
    <citation type="journal article" date="2018" name="Nat. Ecol. Evol.">
        <title>Pezizomycetes genomes reveal the molecular basis of ectomycorrhizal truffle lifestyle.</title>
        <authorList>
            <person name="Murat C."/>
            <person name="Payen T."/>
            <person name="Noel B."/>
            <person name="Kuo A."/>
            <person name="Morin E."/>
            <person name="Chen J."/>
            <person name="Kohler A."/>
            <person name="Krizsan K."/>
            <person name="Balestrini R."/>
            <person name="Da Silva C."/>
            <person name="Montanini B."/>
            <person name="Hainaut M."/>
            <person name="Levati E."/>
            <person name="Barry K.W."/>
            <person name="Belfiori B."/>
            <person name="Cichocki N."/>
            <person name="Clum A."/>
            <person name="Dockter R.B."/>
            <person name="Fauchery L."/>
            <person name="Guy J."/>
            <person name="Iotti M."/>
            <person name="Le Tacon F."/>
            <person name="Lindquist E.A."/>
            <person name="Lipzen A."/>
            <person name="Malagnac F."/>
            <person name="Mello A."/>
            <person name="Molinier V."/>
            <person name="Miyauchi S."/>
            <person name="Poulain J."/>
            <person name="Riccioni C."/>
            <person name="Rubini A."/>
            <person name="Sitrit Y."/>
            <person name="Splivallo R."/>
            <person name="Traeger S."/>
            <person name="Wang M."/>
            <person name="Zifcakova L."/>
            <person name="Wipf D."/>
            <person name="Zambonelli A."/>
            <person name="Paolocci F."/>
            <person name="Nowrousian M."/>
            <person name="Ottonello S."/>
            <person name="Baldrian P."/>
            <person name="Spatafora J.W."/>
            <person name="Henrissat B."/>
            <person name="Nagy L.G."/>
            <person name="Aury J.M."/>
            <person name="Wincker P."/>
            <person name="Grigoriev I.V."/>
            <person name="Bonfante P."/>
            <person name="Martin F.M."/>
        </authorList>
    </citation>
    <scope>NUCLEOTIDE SEQUENCE [LARGE SCALE GENOMIC DNA]</scope>
    <source>
        <strain evidence="2 3">120613-1</strain>
    </source>
</reference>
<gene>
    <name evidence="2" type="ORF">L873DRAFT_890641</name>
</gene>
<dbReference type="AlphaFoldDB" id="A0A3N4JMT1"/>
<name>A0A3N4JMT1_9PEZI</name>
<dbReference type="OrthoDB" id="5418867at2759"/>
<dbReference type="STRING" id="1336337.A0A3N4JMT1"/>
<dbReference type="Proteomes" id="UP000276215">
    <property type="component" value="Unassembled WGS sequence"/>
</dbReference>
<protein>
    <submittedName>
        <fullName evidence="2">Uncharacterized protein</fullName>
    </submittedName>
</protein>
<dbReference type="EMBL" id="ML120386">
    <property type="protein sequence ID" value="RPA99553.1"/>
    <property type="molecule type" value="Genomic_DNA"/>
</dbReference>
<organism evidence="2 3">
    <name type="scientific">Choiromyces venosus 120613-1</name>
    <dbReference type="NCBI Taxonomy" id="1336337"/>
    <lineage>
        <taxon>Eukaryota</taxon>
        <taxon>Fungi</taxon>
        <taxon>Dikarya</taxon>
        <taxon>Ascomycota</taxon>
        <taxon>Pezizomycotina</taxon>
        <taxon>Pezizomycetes</taxon>
        <taxon>Pezizales</taxon>
        <taxon>Tuberaceae</taxon>
        <taxon>Choiromyces</taxon>
    </lineage>
</organism>
<keyword evidence="3" id="KW-1185">Reference proteome</keyword>
<accession>A0A3N4JMT1</accession>
<feature type="region of interest" description="Disordered" evidence="1">
    <location>
        <begin position="52"/>
        <end position="95"/>
    </location>
</feature>
<sequence length="95" mass="10080">MRWTAEADLRLFSLTLSLHQVQVNYAQLAEAFGEGVTAKALVHRFDKIRRSGDGAAKSEGGGDNKSAGSGPVGTPKKRKKQQAAEGGITKKRKGG</sequence>
<evidence type="ECO:0000313" key="2">
    <source>
        <dbReference type="EMBL" id="RPA99553.1"/>
    </source>
</evidence>
<proteinExistence type="predicted"/>